<protein>
    <recommendedName>
        <fullName evidence="5">Glycosyltransferase</fullName>
    </recommendedName>
</protein>
<evidence type="ECO:0000313" key="4">
    <source>
        <dbReference type="Proteomes" id="UP000032544"/>
    </source>
</evidence>
<keyword evidence="4" id="KW-1185">Reference proteome</keyword>
<dbReference type="EMBL" id="JRHC01000007">
    <property type="protein sequence ID" value="KJF41921.1"/>
    <property type="molecule type" value="Genomic_DNA"/>
</dbReference>
<accession>A0A0D8J5X2</accession>
<dbReference type="Proteomes" id="UP000032544">
    <property type="component" value="Unassembled WGS sequence"/>
</dbReference>
<comment type="caution">
    <text evidence="3">The sequence shown here is derived from an EMBL/GenBank/DDBJ whole genome shotgun (WGS) entry which is preliminary data.</text>
</comment>
<dbReference type="Pfam" id="PF26216">
    <property type="entry name" value="GDPGP1_C"/>
    <property type="match status" value="1"/>
</dbReference>
<organism evidence="3 4">
    <name type="scientific">Draconibacterium sediminis</name>
    <dbReference type="NCBI Taxonomy" id="1544798"/>
    <lineage>
        <taxon>Bacteria</taxon>
        <taxon>Pseudomonadati</taxon>
        <taxon>Bacteroidota</taxon>
        <taxon>Bacteroidia</taxon>
        <taxon>Marinilabiliales</taxon>
        <taxon>Prolixibacteraceae</taxon>
        <taxon>Draconibacterium</taxon>
    </lineage>
</organism>
<dbReference type="InterPro" id="IPR046320">
    <property type="entry name" value="DUF4922"/>
</dbReference>
<evidence type="ECO:0000259" key="1">
    <source>
        <dbReference type="Pfam" id="PF16269"/>
    </source>
</evidence>
<dbReference type="Pfam" id="PF16269">
    <property type="entry name" value="DUF4922"/>
    <property type="match status" value="1"/>
</dbReference>
<feature type="domain" description="GDPGP1-like C-terminal" evidence="2">
    <location>
        <begin position="193"/>
        <end position="308"/>
    </location>
</feature>
<dbReference type="RefSeq" id="WP_045033254.1">
    <property type="nucleotide sequence ID" value="NZ_JRHC01000007.1"/>
</dbReference>
<name>A0A0D8J5X2_9BACT</name>
<feature type="domain" description="DUF4922" evidence="1">
    <location>
        <begin position="11"/>
        <end position="155"/>
    </location>
</feature>
<dbReference type="AlphaFoldDB" id="A0A0D8J5X2"/>
<dbReference type="InterPro" id="IPR058865">
    <property type="entry name" value="GDPGP1_C"/>
</dbReference>
<dbReference type="STRING" id="1544798.LH29_21750"/>
<gene>
    <name evidence="3" type="ORF">LH29_21750</name>
</gene>
<evidence type="ECO:0008006" key="5">
    <source>
        <dbReference type="Google" id="ProtNLM"/>
    </source>
</evidence>
<reference evidence="3 4" key="1">
    <citation type="submission" date="2014-09" db="EMBL/GenBank/DDBJ databases">
        <title>Draft Genome Sequence of Draconibacterium sp. JN14CK-3.</title>
        <authorList>
            <person name="Dong C."/>
            <person name="Lai Q."/>
            <person name="Shao Z."/>
        </authorList>
    </citation>
    <scope>NUCLEOTIDE SEQUENCE [LARGE SCALE GENOMIC DNA]</scope>
    <source>
        <strain evidence="3 4">JN14CK-3</strain>
    </source>
</reference>
<evidence type="ECO:0000313" key="3">
    <source>
        <dbReference type="EMBL" id="KJF41921.1"/>
    </source>
</evidence>
<proteinExistence type="predicted"/>
<evidence type="ECO:0000259" key="2">
    <source>
        <dbReference type="Pfam" id="PF26216"/>
    </source>
</evidence>
<sequence>MNSISKEIKQLLSDQKTEWELAGKNFAGLENVQVREFQFEGFTVKVQFNPGRIVSSAAKVDKKSIEARPCFLCAANRPAEQRGVTFGDYEVLVNPFPIFPEHFTIPAFAHTPQQIKGNFGSMLDLAQGMEGFTLFYNGPKCGASAPDHFHFQAGNAGFMPLDDETSALKEKYGDCWEKDEVNYCAIKDGLRNFLVLEAADKMALINAFAHIYEELEDPQSDEEPMLNILARYDDGGWRILIFPRDLHRPSQYFAEGEENILISPASVDMGGVLITPQEKDFLKIGKHDIESIMKQVLWPDKQFDKLIRKLKQ</sequence>